<organism evidence="6 7">
    <name type="scientific">Cladophialophora psammophila CBS 110553</name>
    <dbReference type="NCBI Taxonomy" id="1182543"/>
    <lineage>
        <taxon>Eukaryota</taxon>
        <taxon>Fungi</taxon>
        <taxon>Dikarya</taxon>
        <taxon>Ascomycota</taxon>
        <taxon>Pezizomycotina</taxon>
        <taxon>Eurotiomycetes</taxon>
        <taxon>Chaetothyriomycetidae</taxon>
        <taxon>Chaetothyriales</taxon>
        <taxon>Herpotrichiellaceae</taxon>
        <taxon>Cladophialophora</taxon>
    </lineage>
</organism>
<evidence type="ECO:0000256" key="1">
    <source>
        <dbReference type="ARBA" id="ARBA00005495"/>
    </source>
</evidence>
<sequence length="148" mass="16406">MIKGSCACGRVRYETKTQPLAVTACHCITCQRVSGGPFLGFAGFLASAVEWTQKPDIWLASDIAERGFCKSCGSPVSMRYFLEADRIGVTLGTVVEAEPVLPSVEAHIFLKDKAQYYVLAADGAKRYDEFSGEFRDKLEQWGRRRQKG</sequence>
<feature type="domain" description="CENP-V/GFA" evidence="5">
    <location>
        <begin position="2"/>
        <end position="128"/>
    </location>
</feature>
<comment type="caution">
    <text evidence="6">The sequence shown here is derived from an EMBL/GenBank/DDBJ whole genome shotgun (WGS) entry which is preliminary data.</text>
</comment>
<dbReference type="Pfam" id="PF04828">
    <property type="entry name" value="GFA"/>
    <property type="match status" value="1"/>
</dbReference>
<dbReference type="GO" id="GO:0016846">
    <property type="term" value="F:carbon-sulfur lyase activity"/>
    <property type="evidence" value="ECO:0007669"/>
    <property type="project" value="InterPro"/>
</dbReference>
<dbReference type="AlphaFoldDB" id="W9WN24"/>
<accession>W9WN24</accession>
<comment type="similarity">
    <text evidence="1">Belongs to the Gfa family.</text>
</comment>
<name>W9WN24_9EURO</name>
<dbReference type="PANTHER" id="PTHR33337:SF40">
    <property type="entry name" value="CENP-V_GFA DOMAIN-CONTAINING PROTEIN-RELATED"/>
    <property type="match status" value="1"/>
</dbReference>
<dbReference type="Gene3D" id="3.90.1590.10">
    <property type="entry name" value="glutathione-dependent formaldehyde- activating enzyme (gfa)"/>
    <property type="match status" value="1"/>
</dbReference>
<evidence type="ECO:0000313" key="6">
    <source>
        <dbReference type="EMBL" id="EXJ66036.1"/>
    </source>
</evidence>
<gene>
    <name evidence="6" type="ORF">A1O5_10650</name>
</gene>
<dbReference type="STRING" id="1182543.W9WN24"/>
<dbReference type="SUPFAM" id="SSF51316">
    <property type="entry name" value="Mss4-like"/>
    <property type="match status" value="1"/>
</dbReference>
<evidence type="ECO:0000256" key="3">
    <source>
        <dbReference type="ARBA" id="ARBA00022833"/>
    </source>
</evidence>
<dbReference type="HOGENOM" id="CLU_055491_4_0_1"/>
<dbReference type="RefSeq" id="XP_007749416.1">
    <property type="nucleotide sequence ID" value="XM_007751226.1"/>
</dbReference>
<dbReference type="InterPro" id="IPR006913">
    <property type="entry name" value="CENP-V/GFA"/>
</dbReference>
<evidence type="ECO:0000256" key="4">
    <source>
        <dbReference type="ARBA" id="ARBA00023239"/>
    </source>
</evidence>
<evidence type="ECO:0000256" key="2">
    <source>
        <dbReference type="ARBA" id="ARBA00022723"/>
    </source>
</evidence>
<dbReference type="PROSITE" id="PS51891">
    <property type="entry name" value="CENP_V_GFA"/>
    <property type="match status" value="1"/>
</dbReference>
<dbReference type="EMBL" id="AMGX01000021">
    <property type="protein sequence ID" value="EXJ66036.1"/>
    <property type="molecule type" value="Genomic_DNA"/>
</dbReference>
<keyword evidence="7" id="KW-1185">Reference proteome</keyword>
<evidence type="ECO:0000259" key="5">
    <source>
        <dbReference type="PROSITE" id="PS51891"/>
    </source>
</evidence>
<evidence type="ECO:0000313" key="7">
    <source>
        <dbReference type="Proteomes" id="UP000019471"/>
    </source>
</evidence>
<dbReference type="OrthoDB" id="6329284at2759"/>
<dbReference type="InterPro" id="IPR011057">
    <property type="entry name" value="Mss4-like_sf"/>
</dbReference>
<dbReference type="GeneID" id="19195343"/>
<keyword evidence="3" id="KW-0862">Zinc</keyword>
<keyword evidence="4" id="KW-0456">Lyase</keyword>
<proteinExistence type="inferred from homology"/>
<reference evidence="6 7" key="1">
    <citation type="submission" date="2013-03" db="EMBL/GenBank/DDBJ databases">
        <title>The Genome Sequence of Cladophialophora psammophila CBS 110553.</title>
        <authorList>
            <consortium name="The Broad Institute Genomics Platform"/>
            <person name="Cuomo C."/>
            <person name="de Hoog S."/>
            <person name="Gorbushina A."/>
            <person name="Walker B."/>
            <person name="Young S.K."/>
            <person name="Zeng Q."/>
            <person name="Gargeya S."/>
            <person name="Fitzgerald M."/>
            <person name="Haas B."/>
            <person name="Abouelleil A."/>
            <person name="Allen A.W."/>
            <person name="Alvarado L."/>
            <person name="Arachchi H.M."/>
            <person name="Berlin A.M."/>
            <person name="Chapman S.B."/>
            <person name="Gainer-Dewar J."/>
            <person name="Goldberg J."/>
            <person name="Griggs A."/>
            <person name="Gujja S."/>
            <person name="Hansen M."/>
            <person name="Howarth C."/>
            <person name="Imamovic A."/>
            <person name="Ireland A."/>
            <person name="Larimer J."/>
            <person name="McCowan C."/>
            <person name="Murphy C."/>
            <person name="Pearson M."/>
            <person name="Poon T.W."/>
            <person name="Priest M."/>
            <person name="Roberts A."/>
            <person name="Saif S."/>
            <person name="Shea T."/>
            <person name="Sisk P."/>
            <person name="Sykes S."/>
            <person name="Wortman J."/>
            <person name="Nusbaum C."/>
            <person name="Birren B."/>
        </authorList>
    </citation>
    <scope>NUCLEOTIDE SEQUENCE [LARGE SCALE GENOMIC DNA]</scope>
    <source>
        <strain evidence="6 7">CBS 110553</strain>
    </source>
</reference>
<protein>
    <recommendedName>
        <fullName evidence="5">CENP-V/GFA domain-containing protein</fullName>
    </recommendedName>
</protein>
<dbReference type="GO" id="GO:0046872">
    <property type="term" value="F:metal ion binding"/>
    <property type="evidence" value="ECO:0007669"/>
    <property type="project" value="UniProtKB-KW"/>
</dbReference>
<dbReference type="Proteomes" id="UP000019471">
    <property type="component" value="Unassembled WGS sequence"/>
</dbReference>
<dbReference type="PANTHER" id="PTHR33337">
    <property type="entry name" value="GFA DOMAIN-CONTAINING PROTEIN"/>
    <property type="match status" value="1"/>
</dbReference>
<keyword evidence="2" id="KW-0479">Metal-binding</keyword>
<dbReference type="eggNOG" id="ENOG502SU3E">
    <property type="taxonomic scope" value="Eukaryota"/>
</dbReference>